<evidence type="ECO:0000313" key="2">
    <source>
        <dbReference type="Proteomes" id="UP000079169"/>
    </source>
</evidence>
<protein>
    <submittedName>
        <fullName evidence="3">Uncharacterized protein LOC113470037</fullName>
    </submittedName>
</protein>
<keyword evidence="2" id="KW-1185">Reference proteome</keyword>
<proteinExistence type="predicted"/>
<feature type="compositionally biased region" description="Polar residues" evidence="1">
    <location>
        <begin position="69"/>
        <end position="83"/>
    </location>
</feature>
<dbReference type="PaxDb" id="121845-A0A3Q0J6A8"/>
<name>A0A3Q0J6A8_DIACI</name>
<dbReference type="AlphaFoldDB" id="A0A3Q0J6A8"/>
<sequence>MSELRPILPKTTTIIPLSNNDICVTSLIKEKIREYMMKGQAKEVDPSDEASPIKKTNEYSTLIRKHSLPATSTRPLETPSTRPLETPSSSAKPCPPPPVPRRPVAILRPVDTSTEEEEMFVGSTTGDEEVEEEIVEVGEEEEESDEFDDAIDR</sequence>
<feature type="region of interest" description="Disordered" evidence="1">
    <location>
        <begin position="40"/>
        <end position="153"/>
    </location>
</feature>
<organism evidence="2 3">
    <name type="scientific">Diaphorina citri</name>
    <name type="common">Asian citrus psyllid</name>
    <dbReference type="NCBI Taxonomy" id="121845"/>
    <lineage>
        <taxon>Eukaryota</taxon>
        <taxon>Metazoa</taxon>
        <taxon>Ecdysozoa</taxon>
        <taxon>Arthropoda</taxon>
        <taxon>Hexapoda</taxon>
        <taxon>Insecta</taxon>
        <taxon>Pterygota</taxon>
        <taxon>Neoptera</taxon>
        <taxon>Paraneoptera</taxon>
        <taxon>Hemiptera</taxon>
        <taxon>Sternorrhyncha</taxon>
        <taxon>Psylloidea</taxon>
        <taxon>Psyllidae</taxon>
        <taxon>Diaphorininae</taxon>
        <taxon>Diaphorina</taxon>
    </lineage>
</organism>
<reference evidence="3" key="1">
    <citation type="submission" date="2025-08" db="UniProtKB">
        <authorList>
            <consortium name="RefSeq"/>
        </authorList>
    </citation>
    <scope>IDENTIFICATION</scope>
</reference>
<dbReference type="Proteomes" id="UP000079169">
    <property type="component" value="Unplaced"/>
</dbReference>
<dbReference type="RefSeq" id="XP_026683976.1">
    <property type="nucleotide sequence ID" value="XM_026828175.1"/>
</dbReference>
<evidence type="ECO:0000256" key="1">
    <source>
        <dbReference type="SAM" id="MobiDB-lite"/>
    </source>
</evidence>
<dbReference type="GeneID" id="113470037"/>
<gene>
    <name evidence="3" type="primary">LOC113470037</name>
</gene>
<feature type="compositionally biased region" description="Acidic residues" evidence="1">
    <location>
        <begin position="126"/>
        <end position="153"/>
    </location>
</feature>
<evidence type="ECO:0000313" key="3">
    <source>
        <dbReference type="RefSeq" id="XP_026683976.1"/>
    </source>
</evidence>
<accession>A0A3Q0J6A8</accession>
<dbReference type="KEGG" id="dci:113470037"/>
<feature type="compositionally biased region" description="Basic and acidic residues" evidence="1">
    <location>
        <begin position="40"/>
        <end position="57"/>
    </location>
</feature>